<dbReference type="eggNOG" id="COG3973">
    <property type="taxonomic scope" value="Bacteria"/>
</dbReference>
<feature type="domain" description="UvrD-like helicase C-terminal" evidence="2">
    <location>
        <begin position="489"/>
        <end position="532"/>
    </location>
</feature>
<dbReference type="STRING" id="349124.Hhal_0422"/>
<keyword evidence="4" id="KW-1185">Reference proteome</keyword>
<evidence type="ECO:0000313" key="3">
    <source>
        <dbReference type="EMBL" id="ABM61211.1"/>
    </source>
</evidence>
<dbReference type="InterPro" id="IPR000212">
    <property type="entry name" value="DNA_helicase_UvrD/REP"/>
</dbReference>
<dbReference type="PANTHER" id="PTHR11070:SF30">
    <property type="entry name" value="F-BOX DNA HELICASE 1"/>
    <property type="match status" value="1"/>
</dbReference>
<dbReference type="Pfam" id="PF13538">
    <property type="entry name" value="UvrD_C_2"/>
    <property type="match status" value="1"/>
</dbReference>
<dbReference type="InterPro" id="IPR027417">
    <property type="entry name" value="P-loop_NTPase"/>
</dbReference>
<dbReference type="GO" id="GO:0043138">
    <property type="term" value="F:3'-5' DNA helicase activity"/>
    <property type="evidence" value="ECO:0007669"/>
    <property type="project" value="TreeGrafter"/>
</dbReference>
<feature type="domain" description="NERD" evidence="1">
    <location>
        <begin position="20"/>
        <end position="113"/>
    </location>
</feature>
<dbReference type="GO" id="GO:0031297">
    <property type="term" value="P:replication fork processing"/>
    <property type="evidence" value="ECO:0007669"/>
    <property type="project" value="TreeGrafter"/>
</dbReference>
<dbReference type="KEGG" id="hha:Hhal_0422"/>
<dbReference type="GO" id="GO:0003677">
    <property type="term" value="F:DNA binding"/>
    <property type="evidence" value="ECO:0007669"/>
    <property type="project" value="InterPro"/>
</dbReference>
<dbReference type="InterPro" id="IPR011528">
    <property type="entry name" value="NERD"/>
</dbReference>
<dbReference type="GO" id="GO:0000724">
    <property type="term" value="P:double-strand break repair via homologous recombination"/>
    <property type="evidence" value="ECO:0007669"/>
    <property type="project" value="TreeGrafter"/>
</dbReference>
<dbReference type="SUPFAM" id="SSF52540">
    <property type="entry name" value="P-loop containing nucleoside triphosphate hydrolases"/>
    <property type="match status" value="1"/>
</dbReference>
<dbReference type="PANTHER" id="PTHR11070">
    <property type="entry name" value="UVRD / RECB / PCRA DNA HELICASE FAMILY MEMBER"/>
    <property type="match status" value="1"/>
</dbReference>
<dbReference type="HOGENOM" id="CLU_494038_0_0_6"/>
<protein>
    <submittedName>
        <fullName evidence="3">Uncharacterized protein</fullName>
    </submittedName>
</protein>
<dbReference type="OrthoDB" id="7066673at2"/>
<dbReference type="Pfam" id="PF08378">
    <property type="entry name" value="NERD"/>
    <property type="match status" value="1"/>
</dbReference>
<name>A1WU49_HALHL</name>
<evidence type="ECO:0000313" key="4">
    <source>
        <dbReference type="Proteomes" id="UP000000647"/>
    </source>
</evidence>
<dbReference type="InterPro" id="IPR027785">
    <property type="entry name" value="UvrD-like_helicase_C"/>
</dbReference>
<evidence type="ECO:0000259" key="2">
    <source>
        <dbReference type="Pfam" id="PF13538"/>
    </source>
</evidence>
<dbReference type="Pfam" id="PF13245">
    <property type="entry name" value="AAA_19"/>
    <property type="match status" value="1"/>
</dbReference>
<accession>A1WU49</accession>
<dbReference type="AlphaFoldDB" id="A1WU49"/>
<dbReference type="EMBL" id="CP000544">
    <property type="protein sequence ID" value="ABM61211.1"/>
    <property type="molecule type" value="Genomic_DNA"/>
</dbReference>
<dbReference type="GO" id="GO:0005524">
    <property type="term" value="F:ATP binding"/>
    <property type="evidence" value="ECO:0007669"/>
    <property type="project" value="InterPro"/>
</dbReference>
<sequence length="554" mass="62145">MAHVHPSNIDTLRLAGAPERELRTLEWLGDSLPQSYTVYHGVHWSAGSGRGAVFGEVDFVVVNAAGEVLLIEQKNGALAESDGLLGKDYGHERGPKDVVRQLHRSREGLLGALERGLGGRKPPGMSLLLYCPAHRLQGDAPAGLSREQIVDASRVQELPASVEAQLGPGQDAPDTARTVRRVLAQELDLAPDLGDEVTLQEQTFQRLAGGITELVQGLEMSPWRLRVIGAAGSGKTIAAIEFFEAAQARGERPALVCFNRVLGDRLRARLEGNADVGNFHRLCHAWLEAVGESFDAQRARREPQEYWSEVADRLIEHSERLPCFDRLIVDEGQDFSEEWWELLRICLVDDDAPVLWLEDPQQDLYGRNDQQQSAFVTYRTGKAFRTPRRIAQFVRRLLEVDIDWRNPLDGHKPRVTRYATADEQREALLQAVEHLESEGFRKDQMVLLSLHGHGRDPLAETARLGRYRLKRFTGDFTEDGQPVYSKGDLRVETVYRFKGEQRPAVILMDVDFDGSRPEREQRLLYCALTRASVACEVLVAEGSAWRKRLENAAS</sequence>
<reference evidence="4" key="1">
    <citation type="submission" date="2006-12" db="EMBL/GenBank/DDBJ databases">
        <title>Complete sequence of Halorhodospira halophila SL1.</title>
        <authorList>
            <consortium name="US DOE Joint Genome Institute"/>
            <person name="Copeland A."/>
            <person name="Lucas S."/>
            <person name="Lapidus A."/>
            <person name="Barry K."/>
            <person name="Detter J.C."/>
            <person name="Glavina del Rio T."/>
            <person name="Hammon N."/>
            <person name="Israni S."/>
            <person name="Dalin E."/>
            <person name="Tice H."/>
            <person name="Pitluck S."/>
            <person name="Saunders E."/>
            <person name="Brettin T."/>
            <person name="Bruce D."/>
            <person name="Han C."/>
            <person name="Tapia R."/>
            <person name="Schmutz J."/>
            <person name="Larimer F."/>
            <person name="Land M."/>
            <person name="Hauser L."/>
            <person name="Kyrpides N."/>
            <person name="Mikhailova N."/>
            <person name="Hoff W."/>
            <person name="Richardson P."/>
        </authorList>
    </citation>
    <scope>NUCLEOTIDE SEQUENCE [LARGE SCALE GENOMIC DNA]</scope>
    <source>
        <strain evidence="4">DSM 244 / SL1</strain>
    </source>
</reference>
<reference evidence="3 4" key="2">
    <citation type="journal article" date="2013" name="Stand. Genomic Sci.">
        <title>Complete genome sequence of Halorhodospira halophila SL1.</title>
        <authorList>
            <person name="Challacombe J.F."/>
            <person name="Majid S."/>
            <person name="Deole R."/>
            <person name="Brettin T.S."/>
            <person name="Bruce D."/>
            <person name="Delano S.F."/>
            <person name="Detter J.C."/>
            <person name="Gleasner C.D."/>
            <person name="Han C.S."/>
            <person name="Misra M."/>
            <person name="Reitenga K.G."/>
            <person name="Mikhailova N."/>
            <person name="Woyke T."/>
            <person name="Pitluck S."/>
            <person name="Nolan M."/>
            <person name="Land M.L."/>
            <person name="Saunders E."/>
            <person name="Tapia R."/>
            <person name="Lapidus A."/>
            <person name="Ivanova N."/>
            <person name="Hoff W.D."/>
        </authorList>
    </citation>
    <scope>NUCLEOTIDE SEQUENCE [LARGE SCALE GENOMIC DNA]</scope>
    <source>
        <strain evidence="4">DSM 244 / SL1</strain>
    </source>
</reference>
<evidence type="ECO:0000259" key="1">
    <source>
        <dbReference type="Pfam" id="PF08378"/>
    </source>
</evidence>
<dbReference type="Gene3D" id="3.40.50.300">
    <property type="entry name" value="P-loop containing nucleotide triphosphate hydrolases"/>
    <property type="match status" value="2"/>
</dbReference>
<proteinExistence type="predicted"/>
<organism evidence="3 4">
    <name type="scientific">Halorhodospira halophila (strain DSM 244 / SL1)</name>
    <name type="common">Ectothiorhodospira halophila (strain DSM 244 / SL1)</name>
    <dbReference type="NCBI Taxonomy" id="349124"/>
    <lineage>
        <taxon>Bacteria</taxon>
        <taxon>Pseudomonadati</taxon>
        <taxon>Pseudomonadota</taxon>
        <taxon>Gammaproteobacteria</taxon>
        <taxon>Chromatiales</taxon>
        <taxon>Ectothiorhodospiraceae</taxon>
        <taxon>Halorhodospira</taxon>
    </lineage>
</organism>
<dbReference type="RefSeq" id="WP_011813234.1">
    <property type="nucleotide sequence ID" value="NC_008789.1"/>
</dbReference>
<dbReference type="Proteomes" id="UP000000647">
    <property type="component" value="Chromosome"/>
</dbReference>
<gene>
    <name evidence="3" type="ordered locus">Hhal_0422</name>
</gene>